<dbReference type="RefSeq" id="WP_250584945.1">
    <property type="nucleotide sequence ID" value="NZ_JAKRVX010000005.1"/>
</dbReference>
<proteinExistence type="predicted"/>
<reference evidence="2" key="2">
    <citation type="submission" date="2022-02" db="EMBL/GenBank/DDBJ databases">
        <authorList>
            <person name="Elcheninov A.G."/>
            <person name="Sorokin D.Y."/>
            <person name="Kublanov I.V."/>
        </authorList>
    </citation>
    <scope>NUCLEOTIDE SEQUENCE</scope>
    <source>
        <strain evidence="2">AArc-St2</strain>
    </source>
</reference>
<feature type="domain" description="VOC" evidence="1">
    <location>
        <begin position="4"/>
        <end position="126"/>
    </location>
</feature>
<accession>A0AAE3K939</accession>
<dbReference type="GO" id="GO:0005737">
    <property type="term" value="C:cytoplasm"/>
    <property type="evidence" value="ECO:0007669"/>
    <property type="project" value="TreeGrafter"/>
</dbReference>
<organism evidence="2 3">
    <name type="scientific">Natronocalculus amylovorans</name>
    <dbReference type="NCBI Taxonomy" id="2917812"/>
    <lineage>
        <taxon>Archaea</taxon>
        <taxon>Methanobacteriati</taxon>
        <taxon>Methanobacteriota</taxon>
        <taxon>Stenosarchaea group</taxon>
        <taxon>Halobacteria</taxon>
        <taxon>Halobacteriales</taxon>
        <taxon>Haloferacaceae</taxon>
        <taxon>Natronocalculus</taxon>
    </lineage>
</organism>
<dbReference type="InterPro" id="IPR004360">
    <property type="entry name" value="Glyas_Fos-R_dOase_dom"/>
</dbReference>
<dbReference type="Pfam" id="PF00903">
    <property type="entry name" value="Glyoxalase"/>
    <property type="match status" value="2"/>
</dbReference>
<protein>
    <submittedName>
        <fullName evidence="2">VOC family protein</fullName>
    </submittedName>
</protein>
<dbReference type="EMBL" id="JAKRVX010000005">
    <property type="protein sequence ID" value="MCL9817678.1"/>
    <property type="molecule type" value="Genomic_DNA"/>
</dbReference>
<gene>
    <name evidence="2" type="ORF">AArcSt2_12045</name>
</gene>
<dbReference type="PROSITE" id="PS51819">
    <property type="entry name" value="VOC"/>
    <property type="match status" value="2"/>
</dbReference>
<dbReference type="Gene3D" id="3.10.180.10">
    <property type="entry name" value="2,3-Dihydroxybiphenyl 1,2-Dioxygenase, domain 1"/>
    <property type="match status" value="2"/>
</dbReference>
<keyword evidence="3" id="KW-1185">Reference proteome</keyword>
<dbReference type="InterPro" id="IPR029068">
    <property type="entry name" value="Glyas_Bleomycin-R_OHBP_Dase"/>
</dbReference>
<dbReference type="GO" id="GO:0019243">
    <property type="term" value="P:methylglyoxal catabolic process to D-lactate via S-lactoyl-glutathione"/>
    <property type="evidence" value="ECO:0007669"/>
    <property type="project" value="TreeGrafter"/>
</dbReference>
<feature type="domain" description="VOC" evidence="1">
    <location>
        <begin position="133"/>
        <end position="253"/>
    </location>
</feature>
<dbReference type="Proteomes" id="UP001203207">
    <property type="component" value="Unassembled WGS sequence"/>
</dbReference>
<dbReference type="InterPro" id="IPR037523">
    <property type="entry name" value="VOC_core"/>
</dbReference>
<dbReference type="PANTHER" id="PTHR46036:SF5">
    <property type="entry name" value="LACTOYLGLUTATHIONE LYASE"/>
    <property type="match status" value="1"/>
</dbReference>
<reference evidence="2" key="1">
    <citation type="journal article" date="2022" name="Syst. Appl. Microbiol.">
        <title>Natronocalculus amylovorans gen. nov., sp. nov., and Natranaeroarchaeum aerophilus sp. nov., dominant culturable amylolytic natronoarchaea from hypersaline soda lakes in southwestern Siberia.</title>
        <authorList>
            <person name="Sorokin D.Y."/>
            <person name="Elcheninov A.G."/>
            <person name="Khizhniak T.V."/>
            <person name="Koenen M."/>
            <person name="Bale N.J."/>
            <person name="Damste J.S.S."/>
            <person name="Kublanov I.V."/>
        </authorList>
    </citation>
    <scope>NUCLEOTIDE SEQUENCE</scope>
    <source>
        <strain evidence="2">AArc-St2</strain>
    </source>
</reference>
<evidence type="ECO:0000313" key="2">
    <source>
        <dbReference type="EMBL" id="MCL9817678.1"/>
    </source>
</evidence>
<comment type="caution">
    <text evidence="2">The sequence shown here is derived from an EMBL/GenBank/DDBJ whole genome shotgun (WGS) entry which is preliminary data.</text>
</comment>
<name>A0AAE3K939_9EURY</name>
<evidence type="ECO:0000259" key="1">
    <source>
        <dbReference type="PROSITE" id="PS51819"/>
    </source>
</evidence>
<sequence length="263" mass="30742">MTGILDHTMIRVSDLEESLEWYETNLQYEEKDRYEGDGFTIVYMGPENMHEEGAYLELTHNEGGDELEVGDAWGHIAVRVPEDELQSSYDELMDNGVDDYRDPESCGNRYAFVKDPDGHEIEIVKRDFGEKWSIDHTMIRVEDADEALGYWVRKFDYVDVGRWEADSFANFFLEPEDASKEAMSLELTYNYDGREYTLGDAWGHLCIRVDDLQEDWENLMLREAPEYRDPESCDNMYAFTKDPDGHEIELIERDPDAESLFPF</sequence>
<dbReference type="GO" id="GO:0004462">
    <property type="term" value="F:lactoylglutathione lyase activity"/>
    <property type="evidence" value="ECO:0007669"/>
    <property type="project" value="TreeGrafter"/>
</dbReference>
<dbReference type="AlphaFoldDB" id="A0AAE3K939"/>
<dbReference type="PANTHER" id="PTHR46036">
    <property type="entry name" value="LACTOYLGLUTATHIONE LYASE"/>
    <property type="match status" value="1"/>
</dbReference>
<dbReference type="SUPFAM" id="SSF54593">
    <property type="entry name" value="Glyoxalase/Bleomycin resistance protein/Dihydroxybiphenyl dioxygenase"/>
    <property type="match status" value="2"/>
</dbReference>
<evidence type="ECO:0000313" key="3">
    <source>
        <dbReference type="Proteomes" id="UP001203207"/>
    </source>
</evidence>